<protein>
    <submittedName>
        <fullName evidence="1">Uncharacterized protein</fullName>
    </submittedName>
</protein>
<reference evidence="1" key="1">
    <citation type="submission" date="2014-05" db="EMBL/GenBank/DDBJ databases">
        <title>The transcriptome of the halophilic microalga Tetraselmis sp. GSL018 isolated from the Great Salt Lake, Utah.</title>
        <authorList>
            <person name="Jinkerson R.E."/>
            <person name="D'Adamo S."/>
            <person name="Posewitz M.C."/>
        </authorList>
    </citation>
    <scope>NUCLEOTIDE SEQUENCE</scope>
    <source>
        <strain evidence="1">GSL018</strain>
    </source>
</reference>
<sequence>ESCARSGLPTCNNNLVRLAISSTRAPDLSAVSKEHLV</sequence>
<gene>
    <name evidence="1" type="ORF">TSPGSL018_21224</name>
</gene>
<dbReference type="EMBL" id="GBEZ01023708">
    <property type="protein sequence ID" value="JAC63199.1"/>
    <property type="molecule type" value="Transcribed_RNA"/>
</dbReference>
<organism evidence="1">
    <name type="scientific">Tetraselmis sp. GSL018</name>
    <dbReference type="NCBI Taxonomy" id="582737"/>
    <lineage>
        <taxon>Eukaryota</taxon>
        <taxon>Viridiplantae</taxon>
        <taxon>Chlorophyta</taxon>
        <taxon>core chlorophytes</taxon>
        <taxon>Chlorodendrophyceae</taxon>
        <taxon>Chlorodendrales</taxon>
        <taxon>Chlorodendraceae</taxon>
        <taxon>Tetraselmis</taxon>
    </lineage>
</organism>
<evidence type="ECO:0000313" key="1">
    <source>
        <dbReference type="EMBL" id="JAC63199.1"/>
    </source>
</evidence>
<feature type="non-terminal residue" evidence="1">
    <location>
        <position position="1"/>
    </location>
</feature>
<name>A0A061QXM3_9CHLO</name>
<dbReference type="AlphaFoldDB" id="A0A061QXM3"/>
<proteinExistence type="predicted"/>
<accession>A0A061QXM3</accession>